<keyword evidence="3 5" id="KW-0326">Glycosidase</keyword>
<evidence type="ECO:0000256" key="2">
    <source>
        <dbReference type="ARBA" id="ARBA00022801"/>
    </source>
</evidence>
<dbReference type="Pfam" id="PF04616">
    <property type="entry name" value="Glyco_hydro_43"/>
    <property type="match status" value="1"/>
</dbReference>
<comment type="similarity">
    <text evidence="1 5">Belongs to the glycosyl hydrolase 43 family.</text>
</comment>
<dbReference type="PANTHER" id="PTHR22925:SF3">
    <property type="entry name" value="GLYCOSYL HYDROLASE FAMILY PROTEIN 43"/>
    <property type="match status" value="1"/>
</dbReference>
<proteinExistence type="inferred from homology"/>
<dbReference type="EMBL" id="AP022660">
    <property type="protein sequence ID" value="BCA48240.1"/>
    <property type="molecule type" value="Genomic_DNA"/>
</dbReference>
<keyword evidence="2 5" id="KW-0378">Hydrolase</keyword>
<reference evidence="6 7" key="1">
    <citation type="submission" date="2020-02" db="EMBL/GenBank/DDBJ databases">
        <title>Whole-genome sequencing and comparative analysis of the genomes of Bacteroides thetaiotaomicron and Escherichia coli isolated from a healthy resident in Vietnam.</title>
        <authorList>
            <person name="Mohsin M."/>
            <person name="Tanaka K."/>
            <person name="Kawahara R."/>
            <person name="Kondo S."/>
            <person name="Noguchi H."/>
            <person name="Motooka D."/>
            <person name="Nakamura S."/>
            <person name="Khong D.T."/>
            <person name="Nguyen T.N."/>
            <person name="Tran H.T."/>
            <person name="Yamamoto Y."/>
        </authorList>
    </citation>
    <scope>NUCLEOTIDE SEQUENCE [LARGE SCALE GENOMIC DNA]</scope>
    <source>
        <strain evidence="6 7">F9-2</strain>
    </source>
</reference>
<sequence length="365" mass="41852">MRNIKNNEIYMVRMLLLVVVCIGLLPIQMRAQKNSYIIPGEVWKDTDGNPINAHGGGLLYHDGTYYWYGEYKKGKTILPDWATWECYRTDVTGVGCYSSKDLLNWKFEGIVLPAVKEDPNHDLHPSKVLERPKVIYNKKTGKFVMWAHVESADYSKACAGVAVSDFPNGPFTYLGSFRPNNAMSRDQTVFVDDDGRAYQFYSSENNETMYISLLTDDYLKPSGRFTRNFIKESREAPAVFKHKGKYYMLSSGCTGWDPNVAEIAVADSIMGTWKTIGNPCTGPDADKTFYAQSTYVQPVIGKKNAYIAMFDRWKKKDLEDSRYVWLPVLIKDGAITIPWHEKWDLTVFDKQKKSDKYKKSDKQKK</sequence>
<dbReference type="PANTHER" id="PTHR22925">
    <property type="entry name" value="GLYCOSYL HYDROLASE 43 FAMILY MEMBER"/>
    <property type="match status" value="1"/>
</dbReference>
<evidence type="ECO:0000256" key="5">
    <source>
        <dbReference type="RuleBase" id="RU361187"/>
    </source>
</evidence>
<accession>A0A679H5P6</accession>
<dbReference type="SUPFAM" id="SSF75005">
    <property type="entry name" value="Arabinanase/levansucrase/invertase"/>
    <property type="match status" value="1"/>
</dbReference>
<evidence type="ECO:0000256" key="1">
    <source>
        <dbReference type="ARBA" id="ARBA00009865"/>
    </source>
</evidence>
<evidence type="ECO:0000256" key="4">
    <source>
        <dbReference type="PIRSR" id="PIRSR606710-2"/>
    </source>
</evidence>
<dbReference type="GO" id="GO:0004553">
    <property type="term" value="F:hydrolase activity, hydrolyzing O-glycosyl compounds"/>
    <property type="evidence" value="ECO:0007669"/>
    <property type="project" value="InterPro"/>
</dbReference>
<dbReference type="InterPro" id="IPR006710">
    <property type="entry name" value="Glyco_hydro_43"/>
</dbReference>
<dbReference type="Gene3D" id="2.115.10.20">
    <property type="entry name" value="Glycosyl hydrolase domain, family 43"/>
    <property type="match status" value="1"/>
</dbReference>
<dbReference type="AlphaFoldDB" id="A0A679H5P6"/>
<evidence type="ECO:0000313" key="7">
    <source>
        <dbReference type="Proteomes" id="UP000500882"/>
    </source>
</evidence>
<organism evidence="6 7">
    <name type="scientific">Bacteroides thetaiotaomicron</name>
    <dbReference type="NCBI Taxonomy" id="818"/>
    <lineage>
        <taxon>Bacteria</taxon>
        <taxon>Pseudomonadati</taxon>
        <taxon>Bacteroidota</taxon>
        <taxon>Bacteroidia</taxon>
        <taxon>Bacteroidales</taxon>
        <taxon>Bacteroidaceae</taxon>
        <taxon>Bacteroides</taxon>
    </lineage>
</organism>
<evidence type="ECO:0000313" key="6">
    <source>
        <dbReference type="EMBL" id="BCA48240.1"/>
    </source>
</evidence>
<protein>
    <submittedName>
        <fullName evidence="6">Glycosyl hydrolase family 43</fullName>
    </submittedName>
</protein>
<name>A0A679H5P6_BACT4</name>
<dbReference type="CDD" id="cd18825">
    <property type="entry name" value="GH43_CtGH43-like"/>
    <property type="match status" value="1"/>
</dbReference>
<dbReference type="InterPro" id="IPR023296">
    <property type="entry name" value="Glyco_hydro_beta-prop_sf"/>
</dbReference>
<evidence type="ECO:0000256" key="3">
    <source>
        <dbReference type="ARBA" id="ARBA00023295"/>
    </source>
</evidence>
<gene>
    <name evidence="6" type="ORF">BatF92_01820</name>
</gene>
<feature type="site" description="Important for catalytic activity, responsible for pKa modulation of the active site Glu and correct orientation of both the proton donor and substrate" evidence="4">
    <location>
        <position position="186"/>
    </location>
</feature>
<dbReference type="Proteomes" id="UP000500882">
    <property type="component" value="Chromosome"/>
</dbReference>
<dbReference type="GO" id="GO:0005975">
    <property type="term" value="P:carbohydrate metabolic process"/>
    <property type="evidence" value="ECO:0007669"/>
    <property type="project" value="InterPro"/>
</dbReference>